<proteinExistence type="predicted"/>
<evidence type="ECO:0000313" key="1">
    <source>
        <dbReference type="EMBL" id="CAK9115596.1"/>
    </source>
</evidence>
<protein>
    <submittedName>
        <fullName evidence="1">Translation initiation factor 2 subunit alpha</fullName>
    </submittedName>
</protein>
<evidence type="ECO:0000313" key="2">
    <source>
        <dbReference type="Proteomes" id="UP001642464"/>
    </source>
</evidence>
<keyword evidence="2" id="KW-1185">Reference proteome</keyword>
<name>A0ABP0ST80_9DINO</name>
<dbReference type="InterPro" id="IPR036317">
    <property type="entry name" value="Cullin_homology_sf"/>
</dbReference>
<sequence length="590" mass="64333">MYYAQGGTRVLRGPKVLCEASADSVAEALRPYLQRLQQERADVAEIPELWELVERATLLLSNLKGETIQIGWAETILAAARAAVSAEKCVTLVEQHLLSLEGFRADPSRFANPSLPVVSNLFAHDAPWSRKLEAFCSASQQRFADDCQKALEALTLGAPCEAWANRLAYSTEVEAVIDSCCSSSSESKSYSFAASCAQSWLQLSLPVLPWILANLLWPNCVSCAGGCAGLASSLSQEETSFQRVRKALEHCNDAQALLQLKDAFTQACSLLLRAAWSEGTGYSNAVAWFSAVLLVVHESCRILFPEVPVGSVAAAITAADSLLTCNTSHPPWEEVLGKKSNALDFSMGNSGKESSLISPSVEELSEAIAQALHAEVQTQVSMERRFLEFLQNECGHQHPVLRHLAKVLQETADALGSAPFKALAISAVAASSLQLCEETSSISKQIFSTQLQWTEDYLTKYPHRKLLWSRLGVVVLSWRHQKGQTRLTTSERQAHFLLAVDEHLSTGASLEMSGLSLSTDSQHERFTSFQDSSEKASGVGGMQEVLQLVGSNKPLELMNINYVAIRPESDASHLDLRVQPFARTCSTQDG</sequence>
<gene>
    <name evidence="1" type="ORF">SCF082_LOCUS53492</name>
</gene>
<keyword evidence="1" id="KW-0648">Protein biosynthesis</keyword>
<organism evidence="1 2">
    <name type="scientific">Durusdinium trenchii</name>
    <dbReference type="NCBI Taxonomy" id="1381693"/>
    <lineage>
        <taxon>Eukaryota</taxon>
        <taxon>Sar</taxon>
        <taxon>Alveolata</taxon>
        <taxon>Dinophyceae</taxon>
        <taxon>Suessiales</taxon>
        <taxon>Symbiodiniaceae</taxon>
        <taxon>Durusdinium</taxon>
    </lineage>
</organism>
<reference evidence="1 2" key="1">
    <citation type="submission" date="2024-02" db="EMBL/GenBank/DDBJ databases">
        <authorList>
            <person name="Chen Y."/>
            <person name="Shah S."/>
            <person name="Dougan E. K."/>
            <person name="Thang M."/>
            <person name="Chan C."/>
        </authorList>
    </citation>
    <scope>NUCLEOTIDE SEQUENCE [LARGE SCALE GENOMIC DNA]</scope>
</reference>
<dbReference type="EMBL" id="CAXAMM010044661">
    <property type="protein sequence ID" value="CAK9115596.1"/>
    <property type="molecule type" value="Genomic_DNA"/>
</dbReference>
<comment type="caution">
    <text evidence="1">The sequence shown here is derived from an EMBL/GenBank/DDBJ whole genome shotgun (WGS) entry which is preliminary data.</text>
</comment>
<dbReference type="GO" id="GO:0003743">
    <property type="term" value="F:translation initiation factor activity"/>
    <property type="evidence" value="ECO:0007669"/>
    <property type="project" value="UniProtKB-KW"/>
</dbReference>
<dbReference type="Proteomes" id="UP001642464">
    <property type="component" value="Unassembled WGS sequence"/>
</dbReference>
<keyword evidence="1" id="KW-0396">Initiation factor</keyword>
<dbReference type="SUPFAM" id="SSF75632">
    <property type="entry name" value="Cullin homology domain"/>
    <property type="match status" value="1"/>
</dbReference>
<accession>A0ABP0ST80</accession>